<feature type="chain" id="PRO_5045162546" description="Protein kinase domain-containing protein" evidence="10">
    <location>
        <begin position="30"/>
        <end position="1318"/>
    </location>
</feature>
<evidence type="ECO:0000259" key="11">
    <source>
        <dbReference type="PROSITE" id="PS50011"/>
    </source>
</evidence>
<protein>
    <recommendedName>
        <fullName evidence="11">Protein kinase domain-containing protein</fullName>
    </recommendedName>
</protein>
<dbReference type="InterPro" id="IPR000719">
    <property type="entry name" value="Prot_kinase_dom"/>
</dbReference>
<comment type="subcellular location">
    <subcellularLocation>
        <location evidence="1">Membrane</location>
    </subcellularLocation>
</comment>
<dbReference type="PROSITE" id="PS50011">
    <property type="entry name" value="PROTEIN_KINASE_DOM"/>
    <property type="match status" value="1"/>
</dbReference>
<keyword evidence="6 9" id="KW-1133">Transmembrane helix</keyword>
<evidence type="ECO:0000256" key="8">
    <source>
        <dbReference type="ARBA" id="ARBA00023180"/>
    </source>
</evidence>
<dbReference type="PROSITE" id="PS00108">
    <property type="entry name" value="PROTEIN_KINASE_ST"/>
    <property type="match status" value="1"/>
</dbReference>
<dbReference type="Pfam" id="PF13855">
    <property type="entry name" value="LRR_8"/>
    <property type="match status" value="2"/>
</dbReference>
<keyword evidence="8" id="KW-0325">Glycoprotein</keyword>
<evidence type="ECO:0000256" key="10">
    <source>
        <dbReference type="SAM" id="SignalP"/>
    </source>
</evidence>
<evidence type="ECO:0000313" key="13">
    <source>
        <dbReference type="Proteomes" id="UP001358586"/>
    </source>
</evidence>
<evidence type="ECO:0000256" key="1">
    <source>
        <dbReference type="ARBA" id="ARBA00004370"/>
    </source>
</evidence>
<dbReference type="Gene3D" id="3.30.200.20">
    <property type="entry name" value="Phosphorylase Kinase, domain 1"/>
    <property type="match status" value="1"/>
</dbReference>
<dbReference type="PANTHER" id="PTHR48056">
    <property type="entry name" value="LRR RECEPTOR-LIKE SERINE/THREONINE-PROTEIN KINASE-RELATED"/>
    <property type="match status" value="1"/>
</dbReference>
<evidence type="ECO:0000256" key="5">
    <source>
        <dbReference type="ARBA" id="ARBA00022737"/>
    </source>
</evidence>
<keyword evidence="10" id="KW-0732">Signal</keyword>
<dbReference type="SUPFAM" id="SSF52058">
    <property type="entry name" value="L domain-like"/>
    <property type="match status" value="2"/>
</dbReference>
<keyword evidence="5" id="KW-0677">Repeat</keyword>
<keyword evidence="7 9" id="KW-0472">Membrane</keyword>
<dbReference type="InterPro" id="IPR008271">
    <property type="entry name" value="Ser/Thr_kinase_AS"/>
</dbReference>
<keyword evidence="3" id="KW-0433">Leucine-rich repeat</keyword>
<proteinExistence type="inferred from homology"/>
<dbReference type="SUPFAM" id="SSF52047">
    <property type="entry name" value="RNI-like"/>
    <property type="match status" value="1"/>
</dbReference>
<evidence type="ECO:0000256" key="3">
    <source>
        <dbReference type="ARBA" id="ARBA00022614"/>
    </source>
</evidence>
<dbReference type="InterPro" id="IPR001611">
    <property type="entry name" value="Leu-rich_rpt"/>
</dbReference>
<dbReference type="Proteomes" id="UP001358586">
    <property type="component" value="Chromosome 10"/>
</dbReference>
<dbReference type="InterPro" id="IPR050647">
    <property type="entry name" value="Plant_LRR-RLKs"/>
</dbReference>
<comment type="similarity">
    <text evidence="2">Belongs to the protein kinase superfamily. Ser/Thr protein kinase family.</text>
</comment>
<dbReference type="SMART" id="SM00365">
    <property type="entry name" value="LRR_SD22"/>
    <property type="match status" value="10"/>
</dbReference>
<dbReference type="EMBL" id="JARKNE010000010">
    <property type="protein sequence ID" value="KAK5792285.1"/>
    <property type="molecule type" value="Genomic_DNA"/>
</dbReference>
<sequence length="1318" mass="144715">MIHPAIMANRLSFSVPIFLTALLCMTVTCFNEDQTVLLQFKAHIASNPLNVWPYNWSSATSVCHWTGISCGINGRVTALNLPNMDLYGTILPSLGKLSLLSVLNVSGNSFHGHLPSELANLQLLELMDLSHNELSGGIPPCHNFLQGSLPMRLINLFFSNSKPTSNPLNVWPYDWSSATSVCNWTGISCGINGRVTALNLPNMNLYGTILPSLGKLSLLLALNMSGNSFHGHLPSELANLQRLELMDLSHNELSGGIPPWFGNLTKLQHLSLNGNNFTGNISPYLFNMINLETMDFSHNFLQGSLPHEIGNLPKLKILRLRYNKLSNPIPAAIYSVSSLEVADFMFNNFSGSEIPREIGNLRNLQIFDGGNASLTGHIPASIFDISSLRYILLGRNNLSGTLPIDICSNQSRLEALYLARNQLNGEIPSGLGGCRKLQNLDFSINRFSGQIPRSIGNLTGLKELYLGDNELKGGIPWEVGNILNLEVLDIGEMGLTGLVPQVLFNISTLKTINLPNNSLSGSLPWDICLHLTSLERIDFYRNELTGNVPKSIGNCTFLQLIGLGKSHLSGEIPEEIGNLQHLSTLSMGGNNLTGSIPSKIFNMSTIELIALQLNKLSGHLPSSSEYKLPKLTVISLAQNRLSGKLPSCITNASTLNALEIGHNSFSGFLPSSFGNNLRLLESLSLQYNNLSLEYSSPEHSFLSSLMNCRTLRHLSIESTTYGGVLPASIAFYLANNDLVGPIPSLGRLQQLEGLSLYGNKLQGSIPNDLCELKMLYNLSLHSNLLDGSLPACFDNLTSLRYLSLGSNKLSSNFPSTLWRLSNMLQVDLSSNFFSGPLPLDVGNLKVVISMDISRNRLSGNLPSTINGDLNGLTYLSFAENALQGHIPESLGQLTSLEFLDLSRNNISGVIPKSMEALSHLKYLNVSFNRLEGQIPTGGPFRNLSAESFEWNKALCGVPQLQVPPCEDSSHHGPKVSVLVLKYIFPVIAAILLATLVIILVRRHKWKGNKQNRETPLPLATWRRISYHQLRVATDGFSESAGNFGSVYKATLSDAITVAVKVFNLHIDGAFRSFDSECEVMRSIRHRNLVKIISSCSNEDFKALVLEFMPNGSLEKWLYSRTSTLNILQKLDIMIDVASALEHLHHGLQTPVIHCDLKPANVLLDEDMVAHVSDFGIAKLLGEGETMKQTMTMATIGYMAPEYGTSGIVSTGGDVYSFGILLMEILTRKKPTDEMFTSEMSLKHFLKESLFHSVTKVIDATILQEGEVHYTAKINCISSVIELALDCSAELPSGRKNMVDVVAELKKIKTRYLKDARTR</sequence>
<keyword evidence="13" id="KW-1185">Reference proteome</keyword>
<dbReference type="PANTHER" id="PTHR48056:SF73">
    <property type="entry name" value="LRR RECEPTOR-LIKE SERINE_THREONINE-PROTEIN KINASE EFR"/>
    <property type="match status" value="1"/>
</dbReference>
<feature type="signal peptide" evidence="10">
    <location>
        <begin position="1"/>
        <end position="29"/>
    </location>
</feature>
<dbReference type="InterPro" id="IPR003591">
    <property type="entry name" value="Leu-rich_rpt_typical-subtyp"/>
</dbReference>
<dbReference type="Pfam" id="PF07714">
    <property type="entry name" value="PK_Tyr_Ser-Thr"/>
    <property type="match status" value="1"/>
</dbReference>
<dbReference type="SMART" id="SM00220">
    <property type="entry name" value="S_TKc"/>
    <property type="match status" value="1"/>
</dbReference>
<accession>A0ABR0NBA4</accession>
<feature type="domain" description="Protein kinase" evidence="11">
    <location>
        <begin position="1032"/>
        <end position="1318"/>
    </location>
</feature>
<evidence type="ECO:0000256" key="9">
    <source>
        <dbReference type="SAM" id="Phobius"/>
    </source>
</evidence>
<feature type="transmembrane region" description="Helical" evidence="9">
    <location>
        <begin position="982"/>
        <end position="1000"/>
    </location>
</feature>
<dbReference type="Pfam" id="PF08263">
    <property type="entry name" value="LRRNT_2"/>
    <property type="match status" value="2"/>
</dbReference>
<organism evidence="12 13">
    <name type="scientific">Gossypium arboreum</name>
    <name type="common">Tree cotton</name>
    <name type="synonym">Gossypium nanking</name>
    <dbReference type="NCBI Taxonomy" id="29729"/>
    <lineage>
        <taxon>Eukaryota</taxon>
        <taxon>Viridiplantae</taxon>
        <taxon>Streptophyta</taxon>
        <taxon>Embryophyta</taxon>
        <taxon>Tracheophyta</taxon>
        <taxon>Spermatophyta</taxon>
        <taxon>Magnoliopsida</taxon>
        <taxon>eudicotyledons</taxon>
        <taxon>Gunneridae</taxon>
        <taxon>Pentapetalae</taxon>
        <taxon>rosids</taxon>
        <taxon>malvids</taxon>
        <taxon>Malvales</taxon>
        <taxon>Malvaceae</taxon>
        <taxon>Malvoideae</taxon>
        <taxon>Gossypium</taxon>
    </lineage>
</organism>
<dbReference type="Gene3D" id="1.10.510.10">
    <property type="entry name" value="Transferase(Phosphotransferase) domain 1"/>
    <property type="match status" value="1"/>
</dbReference>
<dbReference type="InterPro" id="IPR011009">
    <property type="entry name" value="Kinase-like_dom_sf"/>
</dbReference>
<keyword evidence="4 9" id="KW-0812">Transmembrane</keyword>
<comment type="caution">
    <text evidence="12">The sequence shown here is derived from an EMBL/GenBank/DDBJ whole genome shotgun (WGS) entry which is preliminary data.</text>
</comment>
<dbReference type="SMART" id="SM00369">
    <property type="entry name" value="LRR_TYP"/>
    <property type="match status" value="14"/>
</dbReference>
<gene>
    <name evidence="12" type="ORF">PVK06_033399</name>
</gene>
<evidence type="ECO:0000256" key="7">
    <source>
        <dbReference type="ARBA" id="ARBA00023136"/>
    </source>
</evidence>
<evidence type="ECO:0000256" key="6">
    <source>
        <dbReference type="ARBA" id="ARBA00022989"/>
    </source>
</evidence>
<reference evidence="12 13" key="1">
    <citation type="submission" date="2023-03" db="EMBL/GenBank/DDBJ databases">
        <title>WGS of Gossypium arboreum.</title>
        <authorList>
            <person name="Yu D."/>
        </authorList>
    </citation>
    <scope>NUCLEOTIDE SEQUENCE [LARGE SCALE GENOMIC DNA]</scope>
    <source>
        <tissue evidence="12">Leaf</tissue>
    </source>
</reference>
<dbReference type="InterPro" id="IPR013210">
    <property type="entry name" value="LRR_N_plant-typ"/>
</dbReference>
<evidence type="ECO:0000313" key="12">
    <source>
        <dbReference type="EMBL" id="KAK5792285.1"/>
    </source>
</evidence>
<dbReference type="InterPro" id="IPR001245">
    <property type="entry name" value="Ser-Thr/Tyr_kinase_cat_dom"/>
</dbReference>
<evidence type="ECO:0000256" key="2">
    <source>
        <dbReference type="ARBA" id="ARBA00008684"/>
    </source>
</evidence>
<evidence type="ECO:0000256" key="4">
    <source>
        <dbReference type="ARBA" id="ARBA00022692"/>
    </source>
</evidence>
<dbReference type="InterPro" id="IPR032675">
    <property type="entry name" value="LRR_dom_sf"/>
</dbReference>
<dbReference type="SUPFAM" id="SSF56112">
    <property type="entry name" value="Protein kinase-like (PK-like)"/>
    <property type="match status" value="1"/>
</dbReference>
<dbReference type="Gene3D" id="3.80.10.10">
    <property type="entry name" value="Ribonuclease Inhibitor"/>
    <property type="match status" value="7"/>
</dbReference>
<dbReference type="Pfam" id="PF00560">
    <property type="entry name" value="LRR_1"/>
    <property type="match status" value="7"/>
</dbReference>
<name>A0ABR0NBA4_GOSAR</name>